<dbReference type="Proteomes" id="UP000030023">
    <property type="component" value="Unassembled WGS sequence"/>
</dbReference>
<keyword evidence="2" id="KW-1185">Reference proteome</keyword>
<reference evidence="1 2" key="1">
    <citation type="journal article" date="2014" name="Antonie Van Leeuwenhoek">
        <title>Oenococcus alcoholitolerans sp. nov., a lactic acid bacteria isolated from cachaca and ethanol fermentation processes.</title>
        <authorList>
            <person name="Badotti F."/>
            <person name="Moreira A.P."/>
            <person name="Tonon L.A."/>
            <person name="de Lucena B.T."/>
            <person name="Gomes Fde C."/>
            <person name="Kruger R."/>
            <person name="Thompson C.C."/>
            <person name="de Morais M.A.Jr."/>
            <person name="Rosa C.A."/>
            <person name="Thompson F.L."/>
        </authorList>
    </citation>
    <scope>NUCLEOTIDE SEQUENCE [LARGE SCALE GENOMIC DNA]</scope>
    <source>
        <strain evidence="1 2">UFRJ-M7.2.18</strain>
    </source>
</reference>
<evidence type="ECO:0000313" key="1">
    <source>
        <dbReference type="EMBL" id="KGO26924.1"/>
    </source>
</evidence>
<accession>A0ABR4XPE7</accession>
<protein>
    <submittedName>
        <fullName evidence="1">Uncharacterized protein</fullName>
    </submittedName>
</protein>
<evidence type="ECO:0000313" key="2">
    <source>
        <dbReference type="Proteomes" id="UP000030023"/>
    </source>
</evidence>
<dbReference type="EMBL" id="AXCV01000433">
    <property type="protein sequence ID" value="KGO26924.1"/>
    <property type="molecule type" value="Genomic_DNA"/>
</dbReference>
<organism evidence="1 2">
    <name type="scientific">Oenococcus alcoholitolerans</name>
    <dbReference type="NCBI Taxonomy" id="931074"/>
    <lineage>
        <taxon>Bacteria</taxon>
        <taxon>Bacillati</taxon>
        <taxon>Bacillota</taxon>
        <taxon>Bacilli</taxon>
        <taxon>Lactobacillales</taxon>
        <taxon>Lactobacillaceae</taxon>
        <taxon>Oenococcus</taxon>
    </lineage>
</organism>
<sequence>MTFIKKLRLKLALSSTKRELCRIHIKQQWPTDNPFALKEQERLFADKVKDLQELLK</sequence>
<gene>
    <name evidence="1" type="ORF">Q757_08005</name>
</gene>
<proteinExistence type="predicted"/>
<comment type="caution">
    <text evidence="1">The sequence shown here is derived from an EMBL/GenBank/DDBJ whole genome shotgun (WGS) entry which is preliminary data.</text>
</comment>
<name>A0ABR4XPE7_9LACO</name>